<reference evidence="2 3" key="1">
    <citation type="submission" date="2024-04" db="EMBL/GenBank/DDBJ databases">
        <title>Genome assembly C_amara_ONT_v2.</title>
        <authorList>
            <person name="Yant L."/>
            <person name="Moore C."/>
            <person name="Slenker M."/>
        </authorList>
    </citation>
    <scope>NUCLEOTIDE SEQUENCE [LARGE SCALE GENOMIC DNA]</scope>
    <source>
        <tissue evidence="2">Leaf</tissue>
    </source>
</reference>
<dbReference type="AlphaFoldDB" id="A0ABD1A2N6"/>
<dbReference type="PANTHER" id="PTHR21397">
    <property type="entry name" value="CHROMATIN COMPLEXES SUBUNIT BAP18-RELATED"/>
    <property type="match status" value="1"/>
</dbReference>
<dbReference type="Pfam" id="PF21203">
    <property type="entry name" value="ECM10"/>
    <property type="match status" value="1"/>
</dbReference>
<protein>
    <recommendedName>
        <fullName evidence="4">ER membrane protein complex subunit 10</fullName>
    </recommendedName>
</protein>
<evidence type="ECO:0008006" key="4">
    <source>
        <dbReference type="Google" id="ProtNLM"/>
    </source>
</evidence>
<evidence type="ECO:0000313" key="3">
    <source>
        <dbReference type="Proteomes" id="UP001558713"/>
    </source>
</evidence>
<feature type="region of interest" description="Disordered" evidence="1">
    <location>
        <begin position="44"/>
        <end position="72"/>
    </location>
</feature>
<feature type="compositionally biased region" description="Low complexity" evidence="1">
    <location>
        <begin position="279"/>
        <end position="292"/>
    </location>
</feature>
<evidence type="ECO:0000313" key="2">
    <source>
        <dbReference type="EMBL" id="KAL1197999.1"/>
    </source>
</evidence>
<gene>
    <name evidence="2" type="ORF">V5N11_027624</name>
</gene>
<comment type="caution">
    <text evidence="2">The sequence shown here is derived from an EMBL/GenBank/DDBJ whole genome shotgun (WGS) entry which is preliminary data.</text>
</comment>
<dbReference type="CDD" id="cd22209">
    <property type="entry name" value="EMC10"/>
    <property type="match status" value="1"/>
</dbReference>
<dbReference type="Proteomes" id="UP001558713">
    <property type="component" value="Unassembled WGS sequence"/>
</dbReference>
<dbReference type="PANTHER" id="PTHR21397:SF5">
    <property type="entry name" value="GENOME ASSEMBLY, CHROMOSOME: A04"/>
    <property type="match status" value="1"/>
</dbReference>
<feature type="compositionally biased region" description="Low complexity" evidence="1">
    <location>
        <begin position="51"/>
        <end position="65"/>
    </location>
</feature>
<name>A0ABD1A2N6_CARAN</name>
<sequence length="301" mass="33683">MTKFTLLLFFSCLYLSSFFFFSFSVAFQSDELLLDDEEFGLEGANPRSPEPVLTASPVSSSPTPTIRKRYSDPDLDSKIQFTLEHAFGDSDFSSAGTFSARLKTWSHGGQTLTKLRFSRNEFSDEEKDAFKNLLKEDDFYRIRLPSNVISPPGREYVIASVRARCLPRDGLDEHIVIHMDGANILAVSYGSPGACQYPRQLNLPRKWSFNSHTILKSSEQAPRTPIFTEEILGSSENVEGEAEVLVEKSFWAKYWMYLIPLGLIVMNAVTQATNMAEEQPAGSQGQAPAAIQRGSAAPRRR</sequence>
<proteinExistence type="predicted"/>
<evidence type="ECO:0000256" key="1">
    <source>
        <dbReference type="SAM" id="MobiDB-lite"/>
    </source>
</evidence>
<accession>A0ABD1A2N6</accession>
<feature type="region of interest" description="Disordered" evidence="1">
    <location>
        <begin position="277"/>
        <end position="301"/>
    </location>
</feature>
<keyword evidence="3" id="KW-1185">Reference proteome</keyword>
<dbReference type="EMBL" id="JBANAX010000677">
    <property type="protein sequence ID" value="KAL1197999.1"/>
    <property type="molecule type" value="Genomic_DNA"/>
</dbReference>
<organism evidence="2 3">
    <name type="scientific">Cardamine amara subsp. amara</name>
    <dbReference type="NCBI Taxonomy" id="228776"/>
    <lineage>
        <taxon>Eukaryota</taxon>
        <taxon>Viridiplantae</taxon>
        <taxon>Streptophyta</taxon>
        <taxon>Embryophyta</taxon>
        <taxon>Tracheophyta</taxon>
        <taxon>Spermatophyta</taxon>
        <taxon>Magnoliopsida</taxon>
        <taxon>eudicotyledons</taxon>
        <taxon>Gunneridae</taxon>
        <taxon>Pentapetalae</taxon>
        <taxon>rosids</taxon>
        <taxon>malvids</taxon>
        <taxon>Brassicales</taxon>
        <taxon>Brassicaceae</taxon>
        <taxon>Cardamineae</taxon>
        <taxon>Cardamine</taxon>
    </lineage>
</organism>